<dbReference type="PRINTS" id="PR00411">
    <property type="entry name" value="PNDRDTASEI"/>
</dbReference>
<dbReference type="GO" id="GO:0016651">
    <property type="term" value="F:oxidoreductase activity, acting on NAD(P)H"/>
    <property type="evidence" value="ECO:0007669"/>
    <property type="project" value="TreeGrafter"/>
</dbReference>
<organism evidence="7 8">
    <name type="scientific">Streptomyces yokosukanensis</name>
    <dbReference type="NCBI Taxonomy" id="67386"/>
    <lineage>
        <taxon>Bacteria</taxon>
        <taxon>Bacillati</taxon>
        <taxon>Actinomycetota</taxon>
        <taxon>Actinomycetes</taxon>
        <taxon>Kitasatosporales</taxon>
        <taxon>Streptomycetaceae</taxon>
        <taxon>Streptomyces</taxon>
    </lineage>
</organism>
<keyword evidence="2" id="KW-0285">Flavoprotein</keyword>
<dbReference type="Pfam" id="PF14759">
    <property type="entry name" value="Reductase_C"/>
    <property type="match status" value="1"/>
</dbReference>
<dbReference type="RefSeq" id="WP_067127352.1">
    <property type="nucleotide sequence ID" value="NZ_JBFACD010000048.1"/>
</dbReference>
<name>A0A124HFD9_9ACTN</name>
<comment type="caution">
    <text evidence="7">The sequence shown here is derived from an EMBL/GenBank/DDBJ whole genome shotgun (WGS) entry which is preliminary data.</text>
</comment>
<feature type="domain" description="Reductase C-terminal" evidence="6">
    <location>
        <begin position="317"/>
        <end position="387"/>
    </location>
</feature>
<dbReference type="InterPro" id="IPR023753">
    <property type="entry name" value="FAD/NAD-binding_dom"/>
</dbReference>
<keyword evidence="8" id="KW-1185">Reference proteome</keyword>
<dbReference type="PANTHER" id="PTHR43557">
    <property type="entry name" value="APOPTOSIS-INDUCING FACTOR 1"/>
    <property type="match status" value="1"/>
</dbReference>
<gene>
    <name evidence="7" type="ORF">AQI95_24125</name>
</gene>
<sequence>MNRIVVVGASAAGLTTAETLRRRGWDGTLTLIGEESRPPYDRPPLSKQILTGAWEPERATLRSRQDLARLEADLRLGQYVAALDVPGHRVRLAGGENIGFDALVIATGVAPRRLPDSDLAAVHVLRTLDDAIALRAALRSGPRVVVVGAGFLGTEVAAAARTMGLEVTMVEPEPVPVRRPFGDRIGALVAELHRSHGTRLRCGVPVRRLRGAGGRVTGVDLGDGTTLPADVVVLALGAAPATGWLEGSGLPLGDGVECDAYCRAAPGIYAAGDVASWPNAHFGTRMRLEHKMNAVGQAMAAAGNLLGDATPFAPVPYFWTDQYDTRIQAYGIFPPDAEMRILYGDPSNGPFAAAYGHHGRVVGVLGWNAPRQVRTLRRLVVDRTSWAAFAATPALSPATVN</sequence>
<keyword evidence="3" id="KW-0274">FAD</keyword>
<dbReference type="SUPFAM" id="SSF51905">
    <property type="entry name" value="FAD/NAD(P)-binding domain"/>
    <property type="match status" value="2"/>
</dbReference>
<dbReference type="InterPro" id="IPR016156">
    <property type="entry name" value="FAD/NAD-linked_Rdtase_dimer_sf"/>
</dbReference>
<comment type="cofactor">
    <cofactor evidence="1">
        <name>FAD</name>
        <dbReference type="ChEBI" id="CHEBI:57692"/>
    </cofactor>
</comment>
<evidence type="ECO:0000259" key="5">
    <source>
        <dbReference type="Pfam" id="PF07992"/>
    </source>
</evidence>
<evidence type="ECO:0000313" key="8">
    <source>
        <dbReference type="Proteomes" id="UP000053127"/>
    </source>
</evidence>
<dbReference type="PANTHER" id="PTHR43557:SF2">
    <property type="entry name" value="RIESKE DOMAIN-CONTAINING PROTEIN-RELATED"/>
    <property type="match status" value="1"/>
</dbReference>
<dbReference type="Pfam" id="PF07992">
    <property type="entry name" value="Pyr_redox_2"/>
    <property type="match status" value="1"/>
</dbReference>
<evidence type="ECO:0000256" key="4">
    <source>
        <dbReference type="ARBA" id="ARBA00023002"/>
    </source>
</evidence>
<dbReference type="AlphaFoldDB" id="A0A124HFD9"/>
<evidence type="ECO:0000313" key="7">
    <source>
        <dbReference type="EMBL" id="KUN03569.1"/>
    </source>
</evidence>
<proteinExistence type="predicted"/>
<protein>
    <submittedName>
        <fullName evidence="7">Ferredoxin reductase</fullName>
    </submittedName>
</protein>
<dbReference type="Proteomes" id="UP000053127">
    <property type="component" value="Unassembled WGS sequence"/>
</dbReference>
<dbReference type="EMBL" id="LMWN01000033">
    <property type="protein sequence ID" value="KUN03569.1"/>
    <property type="molecule type" value="Genomic_DNA"/>
</dbReference>
<dbReference type="OrthoDB" id="1145at2"/>
<evidence type="ECO:0000256" key="1">
    <source>
        <dbReference type="ARBA" id="ARBA00001974"/>
    </source>
</evidence>
<reference evidence="7 8" key="1">
    <citation type="submission" date="2015-10" db="EMBL/GenBank/DDBJ databases">
        <title>Draft genome sequence of Streptomyces yokosukanensis DSM 40224, type strain for the species Streptomyces yokosukanensis.</title>
        <authorList>
            <person name="Ruckert C."/>
            <person name="Winkler A."/>
            <person name="Kalinowski J."/>
            <person name="Kampfer P."/>
            <person name="Glaeser S."/>
        </authorList>
    </citation>
    <scope>NUCLEOTIDE SEQUENCE [LARGE SCALE GENOMIC DNA]</scope>
    <source>
        <strain evidence="7 8">DSM 40224</strain>
    </source>
</reference>
<feature type="domain" description="FAD/NAD(P)-binding" evidence="5">
    <location>
        <begin position="3"/>
        <end position="298"/>
    </location>
</feature>
<accession>A0A124HFD9</accession>
<dbReference type="Gene3D" id="3.50.50.60">
    <property type="entry name" value="FAD/NAD(P)-binding domain"/>
    <property type="match status" value="2"/>
</dbReference>
<evidence type="ECO:0000259" key="6">
    <source>
        <dbReference type="Pfam" id="PF14759"/>
    </source>
</evidence>
<dbReference type="InterPro" id="IPR028202">
    <property type="entry name" value="Reductase_C"/>
</dbReference>
<dbReference type="InterPro" id="IPR050446">
    <property type="entry name" value="FAD-oxidoreductase/Apoptosis"/>
</dbReference>
<dbReference type="PRINTS" id="PR00368">
    <property type="entry name" value="FADPNR"/>
</dbReference>
<evidence type="ECO:0000256" key="3">
    <source>
        <dbReference type="ARBA" id="ARBA00022827"/>
    </source>
</evidence>
<dbReference type="STRING" id="67386.AQI95_24125"/>
<dbReference type="GO" id="GO:0005737">
    <property type="term" value="C:cytoplasm"/>
    <property type="evidence" value="ECO:0007669"/>
    <property type="project" value="TreeGrafter"/>
</dbReference>
<dbReference type="SUPFAM" id="SSF55424">
    <property type="entry name" value="FAD/NAD-linked reductases, dimerisation (C-terminal) domain"/>
    <property type="match status" value="1"/>
</dbReference>
<dbReference type="Gene3D" id="3.30.390.30">
    <property type="match status" value="1"/>
</dbReference>
<dbReference type="InterPro" id="IPR036188">
    <property type="entry name" value="FAD/NAD-bd_sf"/>
</dbReference>
<keyword evidence="4" id="KW-0560">Oxidoreductase</keyword>
<evidence type="ECO:0000256" key="2">
    <source>
        <dbReference type="ARBA" id="ARBA00022630"/>
    </source>
</evidence>